<dbReference type="Proteomes" id="UP000293045">
    <property type="component" value="Unassembled WGS sequence"/>
</dbReference>
<dbReference type="InterPro" id="IPR011009">
    <property type="entry name" value="Kinase-like_dom_sf"/>
</dbReference>
<dbReference type="InterPro" id="IPR052402">
    <property type="entry name" value="ADCK_kinase"/>
</dbReference>
<name>A0A4Q9L9W7_9MICR</name>
<dbReference type="SUPFAM" id="SSF56112">
    <property type="entry name" value="Protein kinase-like (PK-like)"/>
    <property type="match status" value="1"/>
</dbReference>
<keyword evidence="2" id="KW-0418">Kinase</keyword>
<dbReference type="SMART" id="SM00220">
    <property type="entry name" value="S_TKc"/>
    <property type="match status" value="1"/>
</dbReference>
<evidence type="ECO:0000313" key="2">
    <source>
        <dbReference type="EMBL" id="TBU04246.1"/>
    </source>
</evidence>
<dbReference type="Pfam" id="PF03109">
    <property type="entry name" value="ABC1"/>
    <property type="match status" value="1"/>
</dbReference>
<feature type="domain" description="Protein kinase" evidence="1">
    <location>
        <begin position="135"/>
        <end position="469"/>
    </location>
</feature>
<dbReference type="VEuPathDB" id="MicrosporidiaDB:CWI36_0077p0050"/>
<gene>
    <name evidence="2" type="ORF">CWI39_0835p0010</name>
</gene>
<dbReference type="InterPro" id="IPR000719">
    <property type="entry name" value="Prot_kinase_dom"/>
</dbReference>
<accession>A0A4Q9L9W7</accession>
<dbReference type="VEuPathDB" id="MicrosporidiaDB:CWI39_0835p0010"/>
<dbReference type="GO" id="GO:0005524">
    <property type="term" value="F:ATP binding"/>
    <property type="evidence" value="ECO:0007669"/>
    <property type="project" value="InterPro"/>
</dbReference>
<reference evidence="2 3" key="1">
    <citation type="submission" date="2017-12" db="EMBL/GenBank/DDBJ databases">
        <authorList>
            <person name="Pombert J.-F."/>
            <person name="Haag K.L."/>
            <person name="Ebert D."/>
        </authorList>
    </citation>
    <scope>NUCLEOTIDE SEQUENCE [LARGE SCALE GENOMIC DNA]</scope>
    <source>
        <strain evidence="2">IL-BN-2</strain>
    </source>
</reference>
<dbReference type="PANTHER" id="PTHR45890">
    <property type="entry name" value="AARF DOMAIN CONTAINING KINASE 2 (PREDICTED)"/>
    <property type="match status" value="1"/>
</dbReference>
<sequence length="469" mass="55426">MFNIFSKVMSDFQYFLKPKNEILKTEIMLYTNNRMKKPSKIYILLRTTKTLSMMIPVILSYKTPLFKYFVNIFVKNNGYLLMKSGQWISTRPDIFSKDLIIILSELQYKAPFHSLEYSKRIIQEEIKNPEEILDFLQFEPIGSGCVAQVYKTKYKNKPVALKILHPNIKNILRNDFYMLEFALKFLKPILKLDYSSELRFFYTEIKQQLNLKKEHRSMEILRNNFSKNRNLIIPKPIFSTKNILVEEYIEAKPLFDVIKDNKVGCEIKSWLFSASLDFIAQMIFKDKFIHSDLHPGNIYVKDNNGTYQLVLFDYGLCKRLNKTSYKNLFDLSFELLISKNGKKAASLLLNRLEVNKYLSKDKNEFKSKINILLNDFIFKHKVRSKNVSSLTFNNFALKFLESIQKHNVRLDPTYSNLILSMVCFSGIFAGMYDKKTFVNSIRKNISSRLILEIYIKKLSNKLRYLSRHF</sequence>
<dbReference type="InterPro" id="IPR004147">
    <property type="entry name" value="ABC1_dom"/>
</dbReference>
<evidence type="ECO:0000259" key="1">
    <source>
        <dbReference type="PROSITE" id="PS50011"/>
    </source>
</evidence>
<evidence type="ECO:0000313" key="3">
    <source>
        <dbReference type="Proteomes" id="UP000293045"/>
    </source>
</evidence>
<dbReference type="PANTHER" id="PTHR45890:SF1">
    <property type="entry name" value="AARF DOMAIN CONTAINING KINASE 2"/>
    <property type="match status" value="1"/>
</dbReference>
<dbReference type="EMBL" id="PIXR01000835">
    <property type="protein sequence ID" value="TBU04246.1"/>
    <property type="molecule type" value="Genomic_DNA"/>
</dbReference>
<comment type="caution">
    <text evidence="2">The sequence shown here is derived from an EMBL/GenBank/DDBJ whole genome shotgun (WGS) entry which is preliminary data.</text>
</comment>
<keyword evidence="2" id="KW-0808">Transferase</keyword>
<dbReference type="GO" id="GO:0004672">
    <property type="term" value="F:protein kinase activity"/>
    <property type="evidence" value="ECO:0007669"/>
    <property type="project" value="InterPro"/>
</dbReference>
<proteinExistence type="predicted"/>
<dbReference type="PROSITE" id="PS50011">
    <property type="entry name" value="PROTEIN_KINASE_DOM"/>
    <property type="match status" value="1"/>
</dbReference>
<dbReference type="Gene3D" id="1.10.510.10">
    <property type="entry name" value="Transferase(Phosphotransferase) domain 1"/>
    <property type="match status" value="1"/>
</dbReference>
<protein>
    <submittedName>
        <fullName evidence="2">Putative ABC1 serine/threonine-protein kinase</fullName>
    </submittedName>
</protein>
<organism evidence="2 3">
    <name type="scientific">Hamiltosporidium magnivora</name>
    <dbReference type="NCBI Taxonomy" id="148818"/>
    <lineage>
        <taxon>Eukaryota</taxon>
        <taxon>Fungi</taxon>
        <taxon>Fungi incertae sedis</taxon>
        <taxon>Microsporidia</taxon>
        <taxon>Dubosqiidae</taxon>
        <taxon>Hamiltosporidium</taxon>
    </lineage>
</organism>
<dbReference type="AlphaFoldDB" id="A0A4Q9L9W7"/>